<dbReference type="RefSeq" id="WP_256832740.1">
    <property type="nucleotide sequence ID" value="NZ_CP063414.1"/>
</dbReference>
<reference evidence="1" key="1">
    <citation type="submission" date="2020-10" db="EMBL/GenBank/DDBJ databases">
        <authorList>
            <person name="Delgado J.A."/>
            <person name="Gonzalez J.M."/>
        </authorList>
    </citation>
    <scope>NUCLEOTIDE SEQUENCE</scope>
    <source>
        <strain evidence="1">23.6</strain>
    </source>
</reference>
<protein>
    <submittedName>
        <fullName evidence="1">Uncharacterized protein</fullName>
    </submittedName>
</protein>
<sequence>MGDHLLDDRRKVIKTAIYSAGYFCPAALAEEHERGQMASKEEWTNRFCMIYNK</sequence>
<dbReference type="AlphaFoldDB" id="A0AB38QYR7"/>
<dbReference type="Proteomes" id="UP001058458">
    <property type="component" value="Chromosome"/>
</dbReference>
<organism evidence="1 2">
    <name type="scientific">Parageobacillus thermoglucosidasius</name>
    <name type="common">Geobacillus thermoglucosidasius</name>
    <dbReference type="NCBI Taxonomy" id="1426"/>
    <lineage>
        <taxon>Bacteria</taxon>
        <taxon>Bacillati</taxon>
        <taxon>Bacillota</taxon>
        <taxon>Bacilli</taxon>
        <taxon>Bacillales</taxon>
        <taxon>Anoxybacillaceae</taxon>
        <taxon>Parageobacillus</taxon>
    </lineage>
</organism>
<proteinExistence type="predicted"/>
<evidence type="ECO:0000313" key="2">
    <source>
        <dbReference type="Proteomes" id="UP001058458"/>
    </source>
</evidence>
<accession>A0AB38QYR7</accession>
<name>A0AB38QYR7_PARTM</name>
<dbReference type="EMBL" id="CP063414">
    <property type="protein sequence ID" value="UOE75261.1"/>
    <property type="molecule type" value="Genomic_DNA"/>
</dbReference>
<evidence type="ECO:0000313" key="1">
    <source>
        <dbReference type="EMBL" id="UOE75261.1"/>
    </source>
</evidence>
<gene>
    <name evidence="1" type="ORF">IMI45_13120</name>
</gene>